<evidence type="ECO:0000256" key="1">
    <source>
        <dbReference type="SAM" id="MobiDB-lite"/>
    </source>
</evidence>
<proteinExistence type="predicted"/>
<feature type="compositionally biased region" description="Basic and acidic residues" evidence="1">
    <location>
        <begin position="57"/>
        <end position="68"/>
    </location>
</feature>
<accession>A0A1U7Q1F9</accession>
<dbReference type="EMBL" id="FTPU01000062">
    <property type="protein sequence ID" value="SIT98677.1"/>
    <property type="molecule type" value="Genomic_DNA"/>
</dbReference>
<evidence type="ECO:0000313" key="4">
    <source>
        <dbReference type="Proteomes" id="UP000187261"/>
    </source>
</evidence>
<dbReference type="OrthoDB" id="1273693at2"/>
<evidence type="ECO:0008006" key="5">
    <source>
        <dbReference type="Google" id="ProtNLM"/>
    </source>
</evidence>
<feature type="region of interest" description="Disordered" evidence="1">
    <location>
        <begin position="42"/>
        <end position="74"/>
    </location>
</feature>
<sequence>MKTILSILAIALISSGFVSCRQDDVASDFEIVKTENLKLVAKNNNTSQNPAAPTNDGVKKEVDPDPPVKDGTSW</sequence>
<dbReference type="RefSeq" id="WP_143746058.1">
    <property type="nucleotide sequence ID" value="NZ_FTPU01000062.1"/>
</dbReference>
<dbReference type="Proteomes" id="UP000187261">
    <property type="component" value="Unassembled WGS sequence"/>
</dbReference>
<protein>
    <recommendedName>
        <fullName evidence="5">Lipoprotein</fullName>
    </recommendedName>
</protein>
<organism evidence="3 4">
    <name type="scientific">Epilithonimonas bovis DSM 19482</name>
    <dbReference type="NCBI Taxonomy" id="1121284"/>
    <lineage>
        <taxon>Bacteria</taxon>
        <taxon>Pseudomonadati</taxon>
        <taxon>Bacteroidota</taxon>
        <taxon>Flavobacteriia</taxon>
        <taxon>Flavobacteriales</taxon>
        <taxon>Weeksellaceae</taxon>
        <taxon>Chryseobacterium group</taxon>
        <taxon>Epilithonimonas</taxon>
    </lineage>
</organism>
<name>A0A1U7Q1F9_9FLAO</name>
<dbReference type="PROSITE" id="PS51257">
    <property type="entry name" value="PROKAR_LIPOPROTEIN"/>
    <property type="match status" value="1"/>
</dbReference>
<feature type="chain" id="PRO_5012775637" description="Lipoprotein" evidence="2">
    <location>
        <begin position="21"/>
        <end position="74"/>
    </location>
</feature>
<dbReference type="AlphaFoldDB" id="A0A1U7Q1F9"/>
<reference evidence="4" key="1">
    <citation type="submission" date="2016-10" db="EMBL/GenBank/DDBJ databases">
        <authorList>
            <person name="Varghese N."/>
            <person name="Submissions S."/>
        </authorList>
    </citation>
    <scope>NUCLEOTIDE SEQUENCE [LARGE SCALE GENOMIC DNA]</scope>
    <source>
        <strain evidence="4">DSM 19482</strain>
    </source>
</reference>
<evidence type="ECO:0000256" key="2">
    <source>
        <dbReference type="SAM" id="SignalP"/>
    </source>
</evidence>
<evidence type="ECO:0000313" key="3">
    <source>
        <dbReference type="EMBL" id="SIT98677.1"/>
    </source>
</evidence>
<keyword evidence="2" id="KW-0732">Signal</keyword>
<dbReference type="STRING" id="1121284.SAMN05660493_03218"/>
<feature type="signal peptide" evidence="2">
    <location>
        <begin position="1"/>
        <end position="20"/>
    </location>
</feature>
<feature type="compositionally biased region" description="Polar residues" evidence="1">
    <location>
        <begin position="42"/>
        <end position="52"/>
    </location>
</feature>
<keyword evidence="4" id="KW-1185">Reference proteome</keyword>
<gene>
    <name evidence="3" type="ORF">SAMN05660493_03218</name>
</gene>